<keyword evidence="2" id="KW-1185">Reference proteome</keyword>
<evidence type="ECO:0000313" key="3">
    <source>
        <dbReference type="RefSeq" id="XP_011299781.1"/>
    </source>
</evidence>
<feature type="compositionally biased region" description="Polar residues" evidence="1">
    <location>
        <begin position="438"/>
        <end position="447"/>
    </location>
</feature>
<sequence length="868" mass="95459">MEISKGLQEEIILVQNKLKNAIRDHQIYVGRLKDDPNNSDILGRIQEIQLHIVSLGRCQKQIVERLRKEVEVYKAENANGGKVSLAALLGLNNNNHITTYSDKRDEVKVQPNGIDVRRSSRDHYEDFGRNGSVSSRRNLCAKDRSSSVETLSADEDVIEVSNDENSTEKQSETSKIEVPVMDEYQSHVKQVNFLGNLGLITASRLDELQNKKSERKRRSTANPQFVYSTWDMPSKRKRHAYLQSAGSAPQTRQTTARLNGPSPPPAKIPPKSASPPTKTTSKSLIPPQKSAVRPNILRTMQETRAFQNRSKLDNGTSQREAKLAETKSVHIPGLPASLTIERIENDTAVCINCRNPGTLTICDTCSANYHISCHTISPPPPRQCPKCAEKKKEDDRSTPVIKKDEELAAASYAPGVAGKAGKDPEINKAPRGLHKSDATTQRQVTTSNISQLPASTLLIPIAPSTITPTNPIPSLALASHVTYTPLGINTFTNQHQGITYIKSNPTSAHSTHTTEQQYLIVKKLSPTETHHILPKSIPKNLGDIESDHSNLALSSPLLFDKLSRGAKKPVPGLNPINPLSNDSDTPNIFDKSNSPIPRDKSDANYPFAPTNSPNGGGSTSKPHTLFNSDPDPPIAVITFIPSSRHSKSSESSEASTDTSKSSDLHDPVLSGHHQSNIITNCPDESSGHSVRRQNTVAERLARRLSEDRAAHHRSRQSTAKLTEHLKLEEAHLPAPLAANLGLRIQGSARPRPRPSSCSSVEGMGEERPKLGILTRERRSLDSLQREGLPSQHEDFSEEKEQKKGNTVQNDIEIFDESTMSASEDEKTAFREDDDVDRVSIVSSIDMQVLEDFETALKQIEGGLVQTAN</sequence>
<feature type="compositionally biased region" description="Low complexity" evidence="1">
    <location>
        <begin position="649"/>
        <end position="659"/>
    </location>
</feature>
<gene>
    <name evidence="3" type="primary">LOC105264543</name>
</gene>
<dbReference type="SUPFAM" id="SSF57903">
    <property type="entry name" value="FYVE/PHD zinc finger"/>
    <property type="match status" value="1"/>
</dbReference>
<dbReference type="PANTHER" id="PTHR24102:SF28">
    <property type="entry name" value="PHD-TYPE DOMAIN-CONTAINING PROTEIN"/>
    <property type="match status" value="1"/>
</dbReference>
<dbReference type="InterPro" id="IPR011011">
    <property type="entry name" value="Znf_FYVE_PHD"/>
</dbReference>
<dbReference type="PANTHER" id="PTHR24102">
    <property type="entry name" value="PHD FINGER PROTEIN"/>
    <property type="match status" value="1"/>
</dbReference>
<feature type="compositionally biased region" description="Polar residues" evidence="1">
    <location>
        <begin position="577"/>
        <end position="595"/>
    </location>
</feature>
<dbReference type="OrthoDB" id="336088at2759"/>
<evidence type="ECO:0000313" key="2">
    <source>
        <dbReference type="Proteomes" id="UP000694866"/>
    </source>
</evidence>
<dbReference type="InterPro" id="IPR013083">
    <property type="entry name" value="Znf_RING/FYVE/PHD"/>
</dbReference>
<feature type="compositionally biased region" description="Polar residues" evidence="1">
    <location>
        <begin position="672"/>
        <end position="683"/>
    </location>
</feature>
<feature type="region of interest" description="Disordered" evidence="1">
    <location>
        <begin position="209"/>
        <end position="295"/>
    </location>
</feature>
<dbReference type="RefSeq" id="XP_011299781.1">
    <property type="nucleotide sequence ID" value="XM_011301479.1"/>
</dbReference>
<organism evidence="2 3">
    <name type="scientific">Fopius arisanus</name>
    <dbReference type="NCBI Taxonomy" id="64838"/>
    <lineage>
        <taxon>Eukaryota</taxon>
        <taxon>Metazoa</taxon>
        <taxon>Ecdysozoa</taxon>
        <taxon>Arthropoda</taxon>
        <taxon>Hexapoda</taxon>
        <taxon>Insecta</taxon>
        <taxon>Pterygota</taxon>
        <taxon>Neoptera</taxon>
        <taxon>Endopterygota</taxon>
        <taxon>Hymenoptera</taxon>
        <taxon>Apocrita</taxon>
        <taxon>Ichneumonoidea</taxon>
        <taxon>Braconidae</taxon>
        <taxon>Opiinae</taxon>
        <taxon>Fopius</taxon>
    </lineage>
</organism>
<reference evidence="3" key="1">
    <citation type="submission" date="2025-08" db="UniProtKB">
        <authorList>
            <consortium name="RefSeq"/>
        </authorList>
    </citation>
    <scope>IDENTIFICATION</scope>
    <source>
        <strain evidence="3">USDA-PBARC FA_bdor</strain>
        <tissue evidence="3">Whole organism</tissue>
    </source>
</reference>
<dbReference type="Gene3D" id="3.30.40.10">
    <property type="entry name" value="Zinc/RING finger domain, C3HC4 (zinc finger)"/>
    <property type="match status" value="1"/>
</dbReference>
<protein>
    <recommendedName>
        <fullName evidence="4">PHD finger protein 21A</fullName>
    </recommendedName>
</protein>
<feature type="region of interest" description="Disordered" evidence="1">
    <location>
        <begin position="144"/>
        <end position="175"/>
    </location>
</feature>
<accession>A0A9R1SZ75</accession>
<feature type="region of interest" description="Disordered" evidence="1">
    <location>
        <begin position="743"/>
        <end position="832"/>
    </location>
</feature>
<evidence type="ECO:0008006" key="4">
    <source>
        <dbReference type="Google" id="ProtNLM"/>
    </source>
</evidence>
<feature type="compositionally biased region" description="Polar residues" evidence="1">
    <location>
        <begin position="609"/>
        <end position="627"/>
    </location>
</feature>
<dbReference type="Proteomes" id="UP000694866">
    <property type="component" value="Unplaced"/>
</dbReference>
<feature type="region of interest" description="Disordered" evidence="1">
    <location>
        <begin position="412"/>
        <end position="447"/>
    </location>
</feature>
<feature type="compositionally biased region" description="Low complexity" evidence="1">
    <location>
        <begin position="269"/>
        <end position="287"/>
    </location>
</feature>
<evidence type="ECO:0000256" key="1">
    <source>
        <dbReference type="SAM" id="MobiDB-lite"/>
    </source>
</evidence>
<feature type="compositionally biased region" description="Polar residues" evidence="1">
    <location>
        <begin position="244"/>
        <end position="257"/>
    </location>
</feature>
<name>A0A9R1SZ75_9HYME</name>
<dbReference type="AlphaFoldDB" id="A0A9R1SZ75"/>
<dbReference type="GeneID" id="105264543"/>
<feature type="compositionally biased region" description="Basic and acidic residues" evidence="1">
    <location>
        <begin position="166"/>
        <end position="175"/>
    </location>
</feature>
<feature type="compositionally biased region" description="Acidic residues" evidence="1">
    <location>
        <begin position="152"/>
        <end position="162"/>
    </location>
</feature>
<feature type="compositionally biased region" description="Basic and acidic residues" evidence="1">
    <location>
        <begin position="791"/>
        <end position="803"/>
    </location>
</feature>
<feature type="region of interest" description="Disordered" evidence="1">
    <location>
        <begin position="569"/>
        <end position="694"/>
    </location>
</feature>
<proteinExistence type="predicted"/>
<feature type="compositionally biased region" description="Basic and acidic residues" evidence="1">
    <location>
        <begin position="764"/>
        <end position="784"/>
    </location>
</feature>
<dbReference type="KEGG" id="fas:105264543"/>